<comment type="caution">
    <text evidence="2">The sequence shown here is derived from an EMBL/GenBank/DDBJ whole genome shotgun (WGS) entry which is preliminary data.</text>
</comment>
<dbReference type="AlphaFoldDB" id="A0A5C8K8A2"/>
<evidence type="ECO:0000313" key="2">
    <source>
        <dbReference type="EMBL" id="TXK46447.1"/>
    </source>
</evidence>
<keyword evidence="3" id="KW-1185">Reference proteome</keyword>
<gene>
    <name evidence="2" type="ORF">FVR03_10625</name>
</gene>
<keyword evidence="1" id="KW-1133">Transmembrane helix</keyword>
<protein>
    <submittedName>
        <fullName evidence="2">Uncharacterized protein</fullName>
    </submittedName>
</protein>
<dbReference type="Proteomes" id="UP000321926">
    <property type="component" value="Unassembled WGS sequence"/>
</dbReference>
<evidence type="ECO:0000313" key="3">
    <source>
        <dbReference type="Proteomes" id="UP000321926"/>
    </source>
</evidence>
<dbReference type="OrthoDB" id="1448671at2"/>
<dbReference type="EMBL" id="VRTY01000034">
    <property type="protein sequence ID" value="TXK46447.1"/>
    <property type="molecule type" value="Genomic_DNA"/>
</dbReference>
<dbReference type="RefSeq" id="WP_147921729.1">
    <property type="nucleotide sequence ID" value="NZ_VRTY01000034.1"/>
</dbReference>
<feature type="transmembrane region" description="Helical" evidence="1">
    <location>
        <begin position="44"/>
        <end position="63"/>
    </location>
</feature>
<keyword evidence="1" id="KW-0812">Transmembrane</keyword>
<name>A0A5C8K8A2_9BACT</name>
<sequence>MLQSTKTQLSALALYQVLGGVAGIVLTLWVLFQGDMVLTVPVLRLSLFACGLFVFSILCGVMLWRKPLRGLTLSLINQVLQVLYFSFGAYSFQYVAGLRLGLGLDMAGSWTIKFRMAISSFQFIIGSETSQKFIGINLVALFLIFWIERLMEKQVGRKTAGN</sequence>
<reference evidence="2 3" key="1">
    <citation type="submission" date="2019-08" db="EMBL/GenBank/DDBJ databases">
        <authorList>
            <person name="Shi S."/>
        </authorList>
    </citation>
    <scope>NUCLEOTIDE SEQUENCE [LARGE SCALE GENOMIC DNA]</scope>
    <source>
        <strain evidence="2 3">GY10130</strain>
    </source>
</reference>
<keyword evidence="1" id="KW-0472">Membrane</keyword>
<accession>A0A5C8K8A2</accession>
<proteinExistence type="predicted"/>
<organism evidence="2 3">
    <name type="scientific">Pontibacter qinzhouensis</name>
    <dbReference type="NCBI Taxonomy" id="2603253"/>
    <lineage>
        <taxon>Bacteria</taxon>
        <taxon>Pseudomonadati</taxon>
        <taxon>Bacteroidota</taxon>
        <taxon>Cytophagia</taxon>
        <taxon>Cytophagales</taxon>
        <taxon>Hymenobacteraceae</taxon>
        <taxon>Pontibacter</taxon>
    </lineage>
</organism>
<feature type="transmembrane region" description="Helical" evidence="1">
    <location>
        <begin position="133"/>
        <end position="151"/>
    </location>
</feature>
<feature type="transmembrane region" description="Helical" evidence="1">
    <location>
        <begin position="12"/>
        <end position="32"/>
    </location>
</feature>
<feature type="transmembrane region" description="Helical" evidence="1">
    <location>
        <begin position="75"/>
        <end position="96"/>
    </location>
</feature>
<evidence type="ECO:0000256" key="1">
    <source>
        <dbReference type="SAM" id="Phobius"/>
    </source>
</evidence>